<reference evidence="2 3" key="1">
    <citation type="journal article" date="2007" name="Science">
        <title>The Fusarium graminearum genome reveals a link between localized polymorphism and pathogen specialization.</title>
        <authorList>
            <person name="Cuomo C.A."/>
            <person name="Gueldener U."/>
            <person name="Xu J.-R."/>
            <person name="Trail F."/>
            <person name="Turgeon B.G."/>
            <person name="Di Pietro A."/>
            <person name="Walton J.D."/>
            <person name="Ma L.-J."/>
            <person name="Baker S.E."/>
            <person name="Rep M."/>
            <person name="Adam G."/>
            <person name="Antoniw J."/>
            <person name="Baldwin T."/>
            <person name="Calvo S.E."/>
            <person name="Chang Y.-L."/>
            <person name="DeCaprio D."/>
            <person name="Gale L.R."/>
            <person name="Gnerre S."/>
            <person name="Goswami R.S."/>
            <person name="Hammond-Kosack K."/>
            <person name="Harris L.J."/>
            <person name="Hilburn K."/>
            <person name="Kennell J.C."/>
            <person name="Kroken S."/>
            <person name="Magnuson J.K."/>
            <person name="Mannhaupt G."/>
            <person name="Mauceli E.W."/>
            <person name="Mewes H.-W."/>
            <person name="Mitterbauer R."/>
            <person name="Muehlbauer G."/>
            <person name="Muensterkoetter M."/>
            <person name="Nelson D."/>
            <person name="O'Donnell K."/>
            <person name="Ouellet T."/>
            <person name="Qi W."/>
            <person name="Quesneville H."/>
            <person name="Roncero M.I.G."/>
            <person name="Seong K.-Y."/>
            <person name="Tetko I.V."/>
            <person name="Urban M."/>
            <person name="Waalwijk C."/>
            <person name="Ward T.J."/>
            <person name="Yao J."/>
            <person name="Birren B.W."/>
            <person name="Kistler H.C."/>
        </authorList>
    </citation>
    <scope>NUCLEOTIDE SEQUENCE [LARGE SCALE GENOMIC DNA]</scope>
    <source>
        <strain evidence="3">ATCC MYA-4620 / CBS 123657 / FGSC 9075 / NRRL 31084 / PH-1</strain>
        <strain evidence="2">PH-1 / ATCC MYA-4620 / FGSC 9075 / NRRL 31084</strain>
    </source>
</reference>
<name>A0A098D679_GIBZE</name>
<reference evidence="2 3" key="2">
    <citation type="journal article" date="2010" name="Nature">
        <title>Comparative genomics reveals mobile pathogenicity chromosomes in Fusarium.</title>
        <authorList>
            <person name="Ma L.J."/>
            <person name="van der Does H.C."/>
            <person name="Borkovich K.A."/>
            <person name="Coleman J.J."/>
            <person name="Daboussi M.J."/>
            <person name="Di Pietro A."/>
            <person name="Dufresne M."/>
            <person name="Freitag M."/>
            <person name="Grabherr M."/>
            <person name="Henrissat B."/>
            <person name="Houterman P.M."/>
            <person name="Kang S."/>
            <person name="Shim W.B."/>
            <person name="Woloshuk C."/>
            <person name="Xie X."/>
            <person name="Xu J.R."/>
            <person name="Antoniw J."/>
            <person name="Baker S.E."/>
            <person name="Bluhm B.H."/>
            <person name="Breakspear A."/>
            <person name="Brown D.W."/>
            <person name="Butchko R.A."/>
            <person name="Chapman S."/>
            <person name="Coulson R."/>
            <person name="Coutinho P.M."/>
            <person name="Danchin E.G."/>
            <person name="Diener A."/>
            <person name="Gale L.R."/>
            <person name="Gardiner D.M."/>
            <person name="Goff S."/>
            <person name="Hammond-Kosack K.E."/>
            <person name="Hilburn K."/>
            <person name="Hua-Van A."/>
            <person name="Jonkers W."/>
            <person name="Kazan K."/>
            <person name="Kodira C.D."/>
            <person name="Koehrsen M."/>
            <person name="Kumar L."/>
            <person name="Lee Y.H."/>
            <person name="Li L."/>
            <person name="Manners J.M."/>
            <person name="Miranda-Saavedra D."/>
            <person name="Mukherjee M."/>
            <person name="Park G."/>
            <person name="Park J."/>
            <person name="Park S.Y."/>
            <person name="Proctor R.H."/>
            <person name="Regev A."/>
            <person name="Ruiz-Roldan M.C."/>
            <person name="Sain D."/>
            <person name="Sakthikumar S."/>
            <person name="Sykes S."/>
            <person name="Schwartz D.C."/>
            <person name="Turgeon B.G."/>
            <person name="Wapinski I."/>
            <person name="Yoder O."/>
            <person name="Young S."/>
            <person name="Zeng Q."/>
            <person name="Zhou S."/>
            <person name="Galagan J."/>
            <person name="Cuomo C.A."/>
            <person name="Kistler H.C."/>
            <person name="Rep M."/>
        </authorList>
    </citation>
    <scope>GENOME REANNOTATION</scope>
    <source>
        <strain evidence="3">ATCC MYA-4620 / CBS 123657 / FGSC 9075 / NRRL 31084 / PH-1</strain>
        <strain evidence="2">PH-1 / ATCC MYA-4620 / FGSC 9075 / NRRL 31084</strain>
    </source>
</reference>
<dbReference type="EnsemblFungi" id="CEF73960">
    <property type="protein sequence ID" value="CEF73960"/>
    <property type="gene ID" value="FGRRES_01772_M"/>
</dbReference>
<dbReference type="EMBL" id="HG970332">
    <property type="protein sequence ID" value="CEF73960.1"/>
    <property type="molecule type" value="Genomic_DNA"/>
</dbReference>
<proteinExistence type="predicted"/>
<accession>A0A0E0RRT5</accession>
<keyword evidence="3" id="KW-1185">Reference proteome</keyword>
<evidence type="ECO:0000313" key="1">
    <source>
        <dbReference type="EMBL" id="CEF73960.1"/>
    </source>
</evidence>
<dbReference type="VEuPathDB" id="FungiDB:FGRAMPH1_01G04307"/>
<dbReference type="AlphaFoldDB" id="A0A098D679"/>
<dbReference type="Proteomes" id="UP000070720">
    <property type="component" value="Chromosome 1"/>
</dbReference>
<organism evidence="1 3">
    <name type="scientific">Gibberella zeae (strain ATCC MYA-4620 / CBS 123657 / FGSC 9075 / NRRL 31084 / PH-1)</name>
    <name type="common">Wheat head blight fungus</name>
    <name type="synonym">Fusarium graminearum</name>
    <dbReference type="NCBI Taxonomy" id="229533"/>
    <lineage>
        <taxon>Eukaryota</taxon>
        <taxon>Fungi</taxon>
        <taxon>Dikarya</taxon>
        <taxon>Ascomycota</taxon>
        <taxon>Pezizomycotina</taxon>
        <taxon>Sordariomycetes</taxon>
        <taxon>Hypocreomycetidae</taxon>
        <taxon>Hypocreales</taxon>
        <taxon>Nectriaceae</taxon>
        <taxon>Fusarium</taxon>
    </lineage>
</organism>
<dbReference type="InParanoid" id="A0A098D679"/>
<evidence type="ECO:0000313" key="2">
    <source>
        <dbReference type="EnsemblFungi" id="CEF73960"/>
    </source>
</evidence>
<dbReference type="eggNOG" id="ENOG502RPP3">
    <property type="taxonomic scope" value="Eukaryota"/>
</dbReference>
<sequence>MVAAEIKDDLTRRRERGRRSQAAFRKRQAKSTQALTDQNCRLRNGVQLLLDEARGDERPEMLDILRDLADAADLNIPATLSSKASTTTTKLTNTTPEDFDTFKTSLVPSQIIDVPLNLKTFPAASTTQYRLDCSVWLDPLHYLRVSIPPQDLLPYIGPGAETFAGLLFWSVMEHSQSGCLRHDVVSNVKACLGHSSVTRDIKPTFIQTMARARIEYKKTGSISQEHAVAGEDDLGLVLCKLVEDDYRSNGKDPNQWLSCVSIEKRIKRAIGDYRLGFLTLAADGQANSTLHSLLEVVLCKLYDSSVCFGDGPRWDVKVVDQLFAPLIMQTLLV</sequence>
<protein>
    <submittedName>
        <fullName evidence="1">Chromosome 1, complete genome</fullName>
    </submittedName>
</protein>
<reference evidence="2" key="4">
    <citation type="submission" date="2017-01" db="UniProtKB">
        <authorList>
            <consortium name="EnsemblFungi"/>
        </authorList>
    </citation>
    <scope>IDENTIFICATION</scope>
    <source>
        <strain evidence="2">PH-1 / ATCC MYA-4620 / FGSC 9075 / NRRL 31084</strain>
    </source>
</reference>
<gene>
    <name evidence="2" type="primary">FG01772.1</name>
    <name evidence="1" type="ORF">FGRAMPH1_01T04307</name>
</gene>
<reference evidence="1 3" key="3">
    <citation type="journal article" date="2015" name="BMC Genomics">
        <title>The completed genome sequence of the pathogenic ascomycete fungus Fusarium graminearum.</title>
        <authorList>
            <person name="King R."/>
            <person name="Urban M."/>
            <person name="Hammond-Kosack M.C."/>
            <person name="Hassani-Pak K."/>
            <person name="Hammond-Kosack K.E."/>
        </authorList>
    </citation>
    <scope>NUCLEOTIDE SEQUENCE [LARGE SCALE GENOMIC DNA]</scope>
    <source>
        <strain evidence="3">ATCC MYA-4620 / CBS 123657 / FGSC 9075 / NRRL 31084 / PH-1</strain>
        <strain evidence="1">PH-1</strain>
    </source>
</reference>
<evidence type="ECO:0000313" key="3">
    <source>
        <dbReference type="Proteomes" id="UP000070720"/>
    </source>
</evidence>
<accession>A0A098D679</accession>